<comment type="caution">
    <text evidence="12">The sequence shown here is derived from an EMBL/GenBank/DDBJ whole genome shotgun (WGS) entry which is preliminary data.</text>
</comment>
<proteinExistence type="inferred from homology"/>
<comment type="similarity">
    <text evidence="1">Belongs to the type-1 OGG1 family.</text>
</comment>
<dbReference type="InterPro" id="IPR012904">
    <property type="entry name" value="OGG_N"/>
</dbReference>
<evidence type="ECO:0000256" key="7">
    <source>
        <dbReference type="ARBA" id="ARBA00023268"/>
    </source>
</evidence>
<gene>
    <name evidence="12" type="ORF">FFLO_04571</name>
</gene>
<evidence type="ECO:0000313" key="12">
    <source>
        <dbReference type="EMBL" id="KAG7531077.1"/>
    </source>
</evidence>
<feature type="compositionally biased region" description="Acidic residues" evidence="10">
    <location>
        <begin position="43"/>
        <end position="52"/>
    </location>
</feature>
<sequence>MTASRPPFPGGWTSIDLTPDELSLRNTLPVGQTFEQEQVHEQEIDDPEEDEPLEEYSRAIPNPDRVILLRQTKTKIWIVSVLPNSAAEREERDKAWFADYFQAPLLPLPLMDQYAHWKELDPLLFGKAYDRDELPKGVRVVRQEGWECLISFITSSANNVPRITSLLHKLQAHFSPVLLTLPHPGPEALANASASAIPVGPEEQPLELETQDTEYRFGYRAGFIVNSLALLVAEHGNTDLGEGTVEGTITTRGVQAFLRSLRYEDEEERGKWRTELIRLKGVGRKVADCIGLMSMDKPNVVPIDTHLQQIAARHPQFPSKLKHKSTSSEPVYNQVQEFLTKLWGGPAEQTHLPGNGFAGWAQAVMFAADLKGSTAVESSKTKASSSGAGKKRKAGDEGEGKREGKGVKSIKSDKDTLRTENGSASAGSSKTKEAVVAAKAFAHPTKVKALRMLPALEQQLTSTEYDPNPLIPLLSLARHPEPEVVHKAIWALYRVFNKFINEDRLQGLGLLPFDRTKTNEVKDQSKMVRRWMEERLYDYADILAGCLRDREPSLRKSGSSLIFSLLPPLSGNLSTHIGRPQIATAYLAYVLNALVLSTVSLRGSRPTGRSSAANAARPVNNSTGLWEIVEDNQATMEDNELPADVVHDAGKKLADYDDLRWAVFKGFS</sequence>
<dbReference type="InterPro" id="IPR011257">
    <property type="entry name" value="DNA_glycosylase"/>
</dbReference>
<keyword evidence="8" id="KW-0326">Glycosidase</keyword>
<accession>A0A8K0NP42</accession>
<evidence type="ECO:0000256" key="3">
    <source>
        <dbReference type="ARBA" id="ARBA00022763"/>
    </source>
</evidence>
<keyword evidence="5" id="KW-0234">DNA repair</keyword>
<dbReference type="GO" id="GO:0006285">
    <property type="term" value="P:base-excision repair, AP site formation"/>
    <property type="evidence" value="ECO:0007669"/>
    <property type="project" value="TreeGrafter"/>
</dbReference>
<keyword evidence="6" id="KW-0456">Lyase</keyword>
<dbReference type="InterPro" id="IPR023170">
    <property type="entry name" value="HhH_base_excis_C"/>
</dbReference>
<evidence type="ECO:0000256" key="6">
    <source>
        <dbReference type="ARBA" id="ARBA00023239"/>
    </source>
</evidence>
<evidence type="ECO:0000256" key="5">
    <source>
        <dbReference type="ARBA" id="ARBA00023204"/>
    </source>
</evidence>
<dbReference type="PANTHER" id="PTHR10242:SF2">
    <property type="entry name" value="N-GLYCOSYLASE_DNA LYASE"/>
    <property type="match status" value="1"/>
</dbReference>
<keyword evidence="13" id="KW-1185">Reference proteome</keyword>
<dbReference type="AlphaFoldDB" id="A0A8K0NP42"/>
<feature type="region of interest" description="Disordered" evidence="10">
    <location>
        <begin position="375"/>
        <end position="430"/>
    </location>
</feature>
<dbReference type="InterPro" id="IPR052054">
    <property type="entry name" value="Oxidative_DNA_repair_enzyme"/>
</dbReference>
<feature type="compositionally biased region" description="Basic and acidic residues" evidence="10">
    <location>
        <begin position="394"/>
        <end position="418"/>
    </location>
</feature>
<dbReference type="SUPFAM" id="SSF48371">
    <property type="entry name" value="ARM repeat"/>
    <property type="match status" value="1"/>
</dbReference>
<dbReference type="EC" id="4.2.99.18" evidence="2"/>
<name>A0A8K0NP42_9TREE</name>
<dbReference type="Gene3D" id="1.10.340.30">
    <property type="entry name" value="Hypothetical protein, domain 2"/>
    <property type="match status" value="1"/>
</dbReference>
<dbReference type="SUPFAM" id="SSF48150">
    <property type="entry name" value="DNA-glycosylase"/>
    <property type="match status" value="1"/>
</dbReference>
<dbReference type="GO" id="GO:0003684">
    <property type="term" value="F:damaged DNA binding"/>
    <property type="evidence" value="ECO:0007669"/>
    <property type="project" value="InterPro"/>
</dbReference>
<keyword evidence="7" id="KW-0511">Multifunctional enzyme</keyword>
<dbReference type="GO" id="GO:0034039">
    <property type="term" value="F:8-oxo-7,8-dihydroguanine DNA N-glycosylase activity"/>
    <property type="evidence" value="ECO:0007669"/>
    <property type="project" value="TreeGrafter"/>
</dbReference>
<dbReference type="GO" id="GO:0005634">
    <property type="term" value="C:nucleus"/>
    <property type="evidence" value="ECO:0007669"/>
    <property type="project" value="TreeGrafter"/>
</dbReference>
<feature type="domain" description="8-oxoguanine DNA glycosylase N-terminal" evidence="11">
    <location>
        <begin position="15"/>
        <end position="149"/>
    </location>
</feature>
<dbReference type="Proteomes" id="UP000812966">
    <property type="component" value="Unassembled WGS sequence"/>
</dbReference>
<feature type="compositionally biased region" description="Polar residues" evidence="10">
    <location>
        <begin position="419"/>
        <end position="429"/>
    </location>
</feature>
<dbReference type="EMBL" id="JABELV010000099">
    <property type="protein sequence ID" value="KAG7531077.1"/>
    <property type="molecule type" value="Genomic_DNA"/>
</dbReference>
<evidence type="ECO:0000256" key="4">
    <source>
        <dbReference type="ARBA" id="ARBA00022801"/>
    </source>
</evidence>
<dbReference type="SUPFAM" id="SSF55945">
    <property type="entry name" value="TATA-box binding protein-like"/>
    <property type="match status" value="1"/>
</dbReference>
<dbReference type="Gene3D" id="1.10.1670.10">
    <property type="entry name" value="Helix-hairpin-Helix base-excision DNA repair enzymes (C-terminal)"/>
    <property type="match status" value="1"/>
</dbReference>
<dbReference type="Pfam" id="PF07934">
    <property type="entry name" value="OGG_N"/>
    <property type="match status" value="1"/>
</dbReference>
<protein>
    <recommendedName>
        <fullName evidence="2">DNA-(apurinic or apyrimidinic site) lyase</fullName>
        <ecNumber evidence="2">4.2.99.18</ecNumber>
    </recommendedName>
</protein>
<keyword evidence="4" id="KW-0378">Hydrolase</keyword>
<evidence type="ECO:0000256" key="8">
    <source>
        <dbReference type="ARBA" id="ARBA00023295"/>
    </source>
</evidence>
<evidence type="ECO:0000256" key="1">
    <source>
        <dbReference type="ARBA" id="ARBA00010679"/>
    </source>
</evidence>
<evidence type="ECO:0000313" key="13">
    <source>
        <dbReference type="Proteomes" id="UP000812966"/>
    </source>
</evidence>
<organism evidence="12 13">
    <name type="scientific">Filobasidium floriforme</name>
    <dbReference type="NCBI Taxonomy" id="5210"/>
    <lineage>
        <taxon>Eukaryota</taxon>
        <taxon>Fungi</taxon>
        <taxon>Dikarya</taxon>
        <taxon>Basidiomycota</taxon>
        <taxon>Agaricomycotina</taxon>
        <taxon>Tremellomycetes</taxon>
        <taxon>Filobasidiales</taxon>
        <taxon>Filobasidiaceae</taxon>
        <taxon>Filobasidium</taxon>
    </lineage>
</organism>
<dbReference type="GO" id="GO:0006289">
    <property type="term" value="P:nucleotide-excision repair"/>
    <property type="evidence" value="ECO:0007669"/>
    <property type="project" value="InterPro"/>
</dbReference>
<reference evidence="12" key="1">
    <citation type="submission" date="2020-04" db="EMBL/GenBank/DDBJ databases">
        <title>Analysis of mating type loci in Filobasidium floriforme.</title>
        <authorList>
            <person name="Nowrousian M."/>
        </authorList>
    </citation>
    <scope>NUCLEOTIDE SEQUENCE</scope>
    <source>
        <strain evidence="12">CBS 6242</strain>
    </source>
</reference>
<keyword evidence="3" id="KW-0227">DNA damage</keyword>
<dbReference type="InterPro" id="IPR016024">
    <property type="entry name" value="ARM-type_fold"/>
</dbReference>
<dbReference type="PANTHER" id="PTHR10242">
    <property type="entry name" value="8-OXOGUANINE DNA GLYCOSYLASE"/>
    <property type="match status" value="1"/>
</dbReference>
<dbReference type="GO" id="GO:0140078">
    <property type="term" value="F:class I DNA-(apurinic or apyrimidinic site) endonuclease activity"/>
    <property type="evidence" value="ECO:0007669"/>
    <property type="project" value="UniProtKB-EC"/>
</dbReference>
<dbReference type="Gene3D" id="3.30.310.40">
    <property type="match status" value="1"/>
</dbReference>
<evidence type="ECO:0000256" key="9">
    <source>
        <dbReference type="ARBA" id="ARBA00044632"/>
    </source>
</evidence>
<comment type="catalytic activity">
    <reaction evidence="9">
        <text>2'-deoxyribonucleotide-(2'-deoxyribose 5'-phosphate)-2'-deoxyribonucleotide-DNA = a 3'-end 2'-deoxyribonucleotide-(2,3-dehydro-2,3-deoxyribose 5'-phosphate)-DNA + a 5'-end 5'-phospho-2'-deoxyribonucleoside-DNA + H(+)</text>
        <dbReference type="Rhea" id="RHEA:66592"/>
        <dbReference type="Rhea" id="RHEA-COMP:13180"/>
        <dbReference type="Rhea" id="RHEA-COMP:16897"/>
        <dbReference type="Rhea" id="RHEA-COMP:17067"/>
        <dbReference type="ChEBI" id="CHEBI:15378"/>
        <dbReference type="ChEBI" id="CHEBI:136412"/>
        <dbReference type="ChEBI" id="CHEBI:157695"/>
        <dbReference type="ChEBI" id="CHEBI:167181"/>
        <dbReference type="EC" id="4.2.99.18"/>
    </reaction>
</comment>
<evidence type="ECO:0000256" key="2">
    <source>
        <dbReference type="ARBA" id="ARBA00012720"/>
    </source>
</evidence>
<dbReference type="InterPro" id="IPR003265">
    <property type="entry name" value="HhH-GPD_domain"/>
</dbReference>
<feature type="region of interest" description="Disordered" evidence="10">
    <location>
        <begin position="31"/>
        <end position="52"/>
    </location>
</feature>
<evidence type="ECO:0000256" key="10">
    <source>
        <dbReference type="SAM" id="MobiDB-lite"/>
    </source>
</evidence>
<dbReference type="CDD" id="cd00056">
    <property type="entry name" value="ENDO3c"/>
    <property type="match status" value="1"/>
</dbReference>
<evidence type="ECO:0000259" key="11">
    <source>
        <dbReference type="Pfam" id="PF07934"/>
    </source>
</evidence>